<evidence type="ECO:0000256" key="1">
    <source>
        <dbReference type="SAM" id="MobiDB-lite"/>
    </source>
</evidence>
<dbReference type="VEuPathDB" id="PlasmoDB:AK88_01448"/>
<gene>
    <name evidence="2" type="ORF">AK88_01448</name>
</gene>
<accession>A0A0D9QPG2</accession>
<organism evidence="2 3">
    <name type="scientific">Plasmodium fragile</name>
    <dbReference type="NCBI Taxonomy" id="5857"/>
    <lineage>
        <taxon>Eukaryota</taxon>
        <taxon>Sar</taxon>
        <taxon>Alveolata</taxon>
        <taxon>Apicomplexa</taxon>
        <taxon>Aconoidasida</taxon>
        <taxon>Haemosporida</taxon>
        <taxon>Plasmodiidae</taxon>
        <taxon>Plasmodium</taxon>
        <taxon>Plasmodium (Plasmodium)</taxon>
    </lineage>
</organism>
<reference evidence="2 3" key="1">
    <citation type="submission" date="2014-03" db="EMBL/GenBank/DDBJ databases">
        <title>The Genome Sequence of Plasmodium fragile nilgiri.</title>
        <authorList>
            <consortium name="The Broad Institute Genomics Platform"/>
            <consortium name="The Broad Institute Genome Sequencing Center for Infectious Disease"/>
            <person name="Neafsey D."/>
            <person name="Duraisingh M."/>
            <person name="Young S.K."/>
            <person name="Zeng Q."/>
            <person name="Gargeya S."/>
            <person name="Abouelleil A."/>
            <person name="Alvarado L."/>
            <person name="Chapman S.B."/>
            <person name="Gainer-Dewar J."/>
            <person name="Goldberg J."/>
            <person name="Griggs A."/>
            <person name="Gujja S."/>
            <person name="Hansen M."/>
            <person name="Howarth C."/>
            <person name="Imamovic A."/>
            <person name="Larimer J."/>
            <person name="Pearson M."/>
            <person name="Poon T.W."/>
            <person name="Priest M."/>
            <person name="Roberts A."/>
            <person name="Saif S."/>
            <person name="Shea T."/>
            <person name="Sykes S."/>
            <person name="Wortman J."/>
            <person name="Nusbaum C."/>
            <person name="Birren B."/>
        </authorList>
    </citation>
    <scope>NUCLEOTIDE SEQUENCE [LARGE SCALE GENOMIC DNA]</scope>
    <source>
        <strain evidence="3">nilgiri</strain>
    </source>
</reference>
<dbReference type="AlphaFoldDB" id="A0A0D9QPG2"/>
<dbReference type="EMBL" id="KQ001656">
    <property type="protein sequence ID" value="KJP88954.1"/>
    <property type="molecule type" value="Genomic_DNA"/>
</dbReference>
<keyword evidence="3" id="KW-1185">Reference proteome</keyword>
<dbReference type="OMA" id="CIFNYMY"/>
<name>A0A0D9QPG2_PLAFR</name>
<evidence type="ECO:0000313" key="3">
    <source>
        <dbReference type="Proteomes" id="UP000054561"/>
    </source>
</evidence>
<feature type="region of interest" description="Disordered" evidence="1">
    <location>
        <begin position="493"/>
        <end position="514"/>
    </location>
</feature>
<protein>
    <submittedName>
        <fullName evidence="2">Uncharacterized protein</fullName>
    </submittedName>
</protein>
<dbReference type="RefSeq" id="XP_012334506.1">
    <property type="nucleotide sequence ID" value="XM_012479083.1"/>
</dbReference>
<dbReference type="GeneID" id="24266762"/>
<proteinExistence type="predicted"/>
<dbReference type="Proteomes" id="UP000054561">
    <property type="component" value="Unassembled WGS sequence"/>
</dbReference>
<evidence type="ECO:0000313" key="2">
    <source>
        <dbReference type="EMBL" id="KJP88954.1"/>
    </source>
</evidence>
<sequence>MENPPTEDAVTLQCTLQYAMHKNDVKSEVKNVVQNEEEDITNFIISKKMNLTKEKNENVKNMKKLISKHPDIFIKSSILSREFQQNVHDIQIVVDDLRSNCEKIVALFEEGHLKSSMEGMNLSNSVHDNTRSGLPADMLKIPLIIHRSNEKGDVHESMKYVPLCGRVKLYLCALCRSKSNDHNLVNYLRSYKKKLNKEIKKTRELIFQLVMKCDDVATLKVYLQYLANIRDYFLLPPGGVTTNEKFSSEMNNGENCLNGLGEKRENNMTRSGSFLNCKDGKMTNEEYTQHTFLTLKHFCILQSVKDQLEKKISKQRTNNSLSAHEIVQIFLHEIANLRSSYEKLFHSVDANLFRHIVFLYYFALSLVHIKIKQGSTASPGGGANKFDVENCDVKTREGNTHHTDTCSEQLLNKLNREYIASKLANCTKEANTSSRQTNIEEGGQLPLRLFSNQRYPFVNVNSALFNYMYYCVFFKCEKDVCFHPRVSEHEEEKLPHWGENQTTSPHRNKKINSKERPHEYANTAHTNHCSWVNSLYEEGNTKWKRKKQNEQTTKMRHHILTHYISIQALVQRASIKDSVENLFQCRKSYEQTAFTNENRKVIFIKGLNAPVLFNNMLNKIFILYVYHFLEKTNFHFYESVLFFDESEQEEFVRSEKNILWVLREHLREHLRSGKGASGQLQGEQLGVQLNEPLNDTGGTPLQRAQHKLKHAFLNSYFLNLLFILKSIKHYVDKSITCVVILLFEDSFKRVIKNLVMIYLGNQNMYLKYSTFHLIMESLFKIIFPFTFLFLSDVFQVDTSRSTESIFNVLDSYGVGA</sequence>
<dbReference type="OrthoDB" id="370252at2759"/>